<gene>
    <name evidence="4" type="ORF">E5288_WYG000211</name>
</gene>
<dbReference type="PRINTS" id="PR00904">
    <property type="entry name" value="FRATAXIN"/>
</dbReference>
<dbReference type="AlphaFoldDB" id="A0A6B0QRC3"/>
<accession>A0A6B0QRC3</accession>
<proteinExistence type="inferred from homology"/>
<dbReference type="Pfam" id="PF01491">
    <property type="entry name" value="Frataxin_Cyay"/>
    <property type="match status" value="2"/>
</dbReference>
<dbReference type="PROSITE" id="PS01344">
    <property type="entry name" value="FRATAXIN_1"/>
    <property type="match status" value="1"/>
</dbReference>
<evidence type="ECO:0000256" key="1">
    <source>
        <dbReference type="ARBA" id="ARBA00008183"/>
    </source>
</evidence>
<sequence>MWTLGRRSAASFLPRSALPGFAPTRAGAPRPAKDLSLSGLQGLRIGTAKAPARSQSSLSLRCLNQTLDVKKQSVCWINLRTAGTLGDAGTLDDTTYERLAEETLDSLAEFFEDLADKPYTFEDYDVSFGSGVLTVKLGGDLGTYVINKQTPNKQIWLSSPSSRYQDINKIGSEEFSEPTLPFFLHEKATFAITACEQVAICLQSTLKFDLWSVLSTSIKTTSTLPVAMHKGCSLILHLQRNQDEKLGGPQIQPSDLGISGFENSRQSTRTNCAGSTKRIPSCCILRLKSPYPVPVLHFGEAPVSAAGLGSPLLPVGLQCPLLLPPSRRHPAVPSVAGTSPPPLDPEEVELMGTVLRYSQFLGDSFFGSAVAMNLLCVSSCSGPKRYDWTGRNWVYSHDGVSLHELLATELTQALKTKLDLSALAYSGKDTCCPAQC</sequence>
<reference evidence="4" key="1">
    <citation type="submission" date="2019-10" db="EMBL/GenBank/DDBJ databases">
        <title>The sequence and de novo assembly of the wild yak genome.</title>
        <authorList>
            <person name="Liu Y."/>
        </authorList>
    </citation>
    <scope>NUCLEOTIDE SEQUENCE [LARGE SCALE GENOMIC DNA]</scope>
    <source>
        <strain evidence="4">WY2019</strain>
    </source>
</reference>
<comment type="similarity">
    <text evidence="1">Belongs to the frataxin family.</text>
</comment>
<dbReference type="Gene3D" id="3.30.920.10">
    <property type="entry name" value="Frataxin/CyaY"/>
    <property type="match status" value="2"/>
</dbReference>
<dbReference type="PANTHER" id="PTHR16821">
    <property type="entry name" value="FRATAXIN"/>
    <property type="match status" value="1"/>
</dbReference>
<dbReference type="SMART" id="SM01219">
    <property type="entry name" value="Frataxin_Cyay"/>
    <property type="match status" value="1"/>
</dbReference>
<evidence type="ECO:0000313" key="4">
    <source>
        <dbReference type="EMBL" id="MXQ79026.1"/>
    </source>
</evidence>
<organism evidence="4 5">
    <name type="scientific">Bos mutus</name>
    <name type="common">wild yak</name>
    <dbReference type="NCBI Taxonomy" id="72004"/>
    <lineage>
        <taxon>Eukaryota</taxon>
        <taxon>Metazoa</taxon>
        <taxon>Chordata</taxon>
        <taxon>Craniata</taxon>
        <taxon>Vertebrata</taxon>
        <taxon>Euteleostomi</taxon>
        <taxon>Mammalia</taxon>
        <taxon>Eutheria</taxon>
        <taxon>Laurasiatheria</taxon>
        <taxon>Artiodactyla</taxon>
        <taxon>Ruminantia</taxon>
        <taxon>Pecora</taxon>
        <taxon>Bovidae</taxon>
        <taxon>Bovinae</taxon>
        <taxon>Bos</taxon>
    </lineage>
</organism>
<comment type="caution">
    <text evidence="4">The sequence shown here is derived from an EMBL/GenBank/DDBJ whole genome shotgun (WGS) entry which is preliminary data.</text>
</comment>
<dbReference type="EMBL" id="VBQZ03000001">
    <property type="protein sequence ID" value="MXQ79026.1"/>
    <property type="molecule type" value="Genomic_DNA"/>
</dbReference>
<keyword evidence="3" id="KW-0408">Iron</keyword>
<keyword evidence="2" id="KW-0410">Iron transport</keyword>
<evidence type="ECO:0000313" key="5">
    <source>
        <dbReference type="Proteomes" id="UP000322234"/>
    </source>
</evidence>
<keyword evidence="2" id="KW-0406">Ion transport</keyword>
<protein>
    <recommendedName>
        <fullName evidence="6">Frataxin, mitochondrial</fullName>
    </recommendedName>
</protein>
<dbReference type="GO" id="GO:0034986">
    <property type="term" value="F:iron chaperone activity"/>
    <property type="evidence" value="ECO:0007669"/>
    <property type="project" value="TreeGrafter"/>
</dbReference>
<dbReference type="GO" id="GO:0008199">
    <property type="term" value="F:ferric iron binding"/>
    <property type="evidence" value="ECO:0007669"/>
    <property type="project" value="InterPro"/>
</dbReference>
<name>A0A6B0QRC3_9CETA</name>
<dbReference type="InterPro" id="IPR020895">
    <property type="entry name" value="Frataxin_CS"/>
</dbReference>
<dbReference type="SUPFAM" id="SSF55387">
    <property type="entry name" value="Frataxin/Nqo15-like"/>
    <property type="match status" value="2"/>
</dbReference>
<dbReference type="GO" id="GO:0006826">
    <property type="term" value="P:iron ion transport"/>
    <property type="evidence" value="ECO:0007669"/>
    <property type="project" value="UniProtKB-KW"/>
</dbReference>
<dbReference type="GO" id="GO:0006879">
    <property type="term" value="P:intracellular iron ion homeostasis"/>
    <property type="evidence" value="ECO:0007669"/>
    <property type="project" value="TreeGrafter"/>
</dbReference>
<dbReference type="GO" id="GO:0004322">
    <property type="term" value="F:ferroxidase activity"/>
    <property type="evidence" value="ECO:0007669"/>
    <property type="project" value="TreeGrafter"/>
</dbReference>
<dbReference type="Proteomes" id="UP000322234">
    <property type="component" value="Unassembled WGS sequence"/>
</dbReference>
<keyword evidence="2" id="KW-0813">Transport</keyword>
<evidence type="ECO:0008006" key="6">
    <source>
        <dbReference type="Google" id="ProtNLM"/>
    </source>
</evidence>
<dbReference type="GO" id="GO:0008198">
    <property type="term" value="F:ferrous iron binding"/>
    <property type="evidence" value="ECO:0007669"/>
    <property type="project" value="TreeGrafter"/>
</dbReference>
<dbReference type="InterPro" id="IPR036524">
    <property type="entry name" value="Frataxin/CyaY_sf"/>
</dbReference>
<dbReference type="InterPro" id="IPR002908">
    <property type="entry name" value="Frataxin/CyaY"/>
</dbReference>
<dbReference type="PROSITE" id="PS50810">
    <property type="entry name" value="FRATAXIN_2"/>
    <property type="match status" value="1"/>
</dbReference>
<keyword evidence="5" id="KW-1185">Reference proteome</keyword>
<dbReference type="GO" id="GO:0005739">
    <property type="term" value="C:mitochondrion"/>
    <property type="evidence" value="ECO:0007669"/>
    <property type="project" value="TreeGrafter"/>
</dbReference>
<evidence type="ECO:0000256" key="3">
    <source>
        <dbReference type="ARBA" id="ARBA00023004"/>
    </source>
</evidence>
<dbReference type="GO" id="GO:0051537">
    <property type="term" value="F:2 iron, 2 sulfur cluster binding"/>
    <property type="evidence" value="ECO:0007669"/>
    <property type="project" value="TreeGrafter"/>
</dbReference>
<dbReference type="GO" id="GO:0016226">
    <property type="term" value="P:iron-sulfur cluster assembly"/>
    <property type="evidence" value="ECO:0007669"/>
    <property type="project" value="InterPro"/>
</dbReference>
<dbReference type="PANTHER" id="PTHR16821:SF2">
    <property type="entry name" value="FRATAXIN, MITOCHONDRIAL"/>
    <property type="match status" value="1"/>
</dbReference>
<evidence type="ECO:0000256" key="2">
    <source>
        <dbReference type="ARBA" id="ARBA00022496"/>
    </source>
</evidence>